<evidence type="ECO:0000256" key="11">
    <source>
        <dbReference type="ARBA" id="ARBA00046593"/>
    </source>
</evidence>
<evidence type="ECO:0000256" key="6">
    <source>
        <dbReference type="ARBA" id="ARBA00022989"/>
    </source>
</evidence>
<accession>A0A8B7YIZ5</accession>
<keyword evidence="7 13" id="KW-0472">Membrane</keyword>
<evidence type="ECO:0000256" key="10">
    <source>
        <dbReference type="ARBA" id="ARBA00035449"/>
    </source>
</evidence>
<feature type="region of interest" description="Disordered" evidence="12">
    <location>
        <begin position="1"/>
        <end position="96"/>
    </location>
</feature>
<dbReference type="GO" id="GO:0005765">
    <property type="term" value="C:lysosomal membrane"/>
    <property type="evidence" value="ECO:0007669"/>
    <property type="project" value="UniProtKB-SubCell"/>
</dbReference>
<comment type="subcellular location">
    <subcellularLocation>
        <location evidence="2">Cytoplasm</location>
        <location evidence="2">Perinuclear region</location>
    </subcellularLocation>
    <subcellularLocation>
        <location evidence="1">Lysosome membrane</location>
        <topology evidence="1">Multi-pass membrane protein</topology>
    </subcellularLocation>
</comment>
<dbReference type="Proteomes" id="UP000694845">
    <property type="component" value="Unplaced"/>
</dbReference>
<dbReference type="OrthoDB" id="2564984at2759"/>
<dbReference type="OMA" id="EDDFTCC"/>
<protein>
    <recommendedName>
        <fullName evidence="9">Membrane protein BRI3</fullName>
    </recommendedName>
    <alternativeName>
        <fullName evidence="10">Brain protein I3</fullName>
    </alternativeName>
</protein>
<evidence type="ECO:0000256" key="8">
    <source>
        <dbReference type="ARBA" id="ARBA00023228"/>
    </source>
</evidence>
<dbReference type="PANTHER" id="PTHR13551">
    <property type="entry name" value="BRAIN PROTEIN I3"/>
    <property type="match status" value="1"/>
</dbReference>
<evidence type="ECO:0000256" key="13">
    <source>
        <dbReference type="SAM" id="Phobius"/>
    </source>
</evidence>
<name>A0A8B7YIZ5_ACAPL</name>
<reference evidence="15" key="1">
    <citation type="submission" date="2025-08" db="UniProtKB">
        <authorList>
            <consortium name="RefSeq"/>
        </authorList>
    </citation>
    <scope>IDENTIFICATION</scope>
</reference>
<keyword evidence="14" id="KW-1185">Reference proteome</keyword>
<evidence type="ECO:0000256" key="9">
    <source>
        <dbReference type="ARBA" id="ARBA00035284"/>
    </source>
</evidence>
<evidence type="ECO:0000256" key="5">
    <source>
        <dbReference type="ARBA" id="ARBA00022692"/>
    </source>
</evidence>
<organism evidence="14 15">
    <name type="scientific">Acanthaster planci</name>
    <name type="common">Crown-of-thorns starfish</name>
    <dbReference type="NCBI Taxonomy" id="133434"/>
    <lineage>
        <taxon>Eukaryota</taxon>
        <taxon>Metazoa</taxon>
        <taxon>Echinodermata</taxon>
        <taxon>Eleutherozoa</taxon>
        <taxon>Asterozoa</taxon>
        <taxon>Asteroidea</taxon>
        <taxon>Valvatacea</taxon>
        <taxon>Valvatida</taxon>
        <taxon>Acanthasteridae</taxon>
        <taxon>Acanthaster</taxon>
    </lineage>
</organism>
<dbReference type="InterPro" id="IPR019317">
    <property type="entry name" value="BRI3"/>
</dbReference>
<keyword evidence="6 13" id="KW-1133">Transmembrane helix</keyword>
<evidence type="ECO:0000256" key="3">
    <source>
        <dbReference type="ARBA" id="ARBA00008090"/>
    </source>
</evidence>
<evidence type="ECO:0000256" key="7">
    <source>
        <dbReference type="ARBA" id="ARBA00023136"/>
    </source>
</evidence>
<evidence type="ECO:0000313" key="14">
    <source>
        <dbReference type="Proteomes" id="UP000694845"/>
    </source>
</evidence>
<evidence type="ECO:0000256" key="12">
    <source>
        <dbReference type="SAM" id="MobiDB-lite"/>
    </source>
</evidence>
<keyword evidence="5 13" id="KW-0812">Transmembrane</keyword>
<dbReference type="GO" id="GO:0048471">
    <property type="term" value="C:perinuclear region of cytoplasm"/>
    <property type="evidence" value="ECO:0007669"/>
    <property type="project" value="UniProtKB-SubCell"/>
</dbReference>
<keyword evidence="8" id="KW-0458">Lysosome</keyword>
<keyword evidence="4" id="KW-0963">Cytoplasm</keyword>
<evidence type="ECO:0000313" key="15">
    <source>
        <dbReference type="RefSeq" id="XP_022092587.1"/>
    </source>
</evidence>
<feature type="transmembrane region" description="Helical" evidence="13">
    <location>
        <begin position="121"/>
        <end position="142"/>
    </location>
</feature>
<dbReference type="PANTHER" id="PTHR13551:SF1">
    <property type="entry name" value="MEMBRANE PROTEIN BRI3"/>
    <property type="match status" value="1"/>
</dbReference>
<dbReference type="RefSeq" id="XP_022092587.1">
    <property type="nucleotide sequence ID" value="XM_022236895.1"/>
</dbReference>
<evidence type="ECO:0000256" key="1">
    <source>
        <dbReference type="ARBA" id="ARBA00004155"/>
    </source>
</evidence>
<evidence type="ECO:0000256" key="2">
    <source>
        <dbReference type="ARBA" id="ARBA00004556"/>
    </source>
</evidence>
<feature type="compositionally biased region" description="Low complexity" evidence="12">
    <location>
        <begin position="62"/>
        <end position="96"/>
    </location>
</feature>
<gene>
    <name evidence="15" type="primary">LOC110980315</name>
</gene>
<proteinExistence type="inferred from homology"/>
<dbReference type="AlphaFoldDB" id="A0A8B7YIZ5"/>
<dbReference type="GeneID" id="110980315"/>
<sequence length="157" mass="16094">MEGGKPGGDMVKPPINPQQASPGYRAEGAPEATGGPPIAGGYPPAGPGGYQSQPGSYPPQGYPAQQGYPPPGQSGYPPQHQGYPAHQQPPTVVTVQQQPATTQVVMTGGCPTCHVGVMTDSYTACGIILAICFFPLGIICCLMMKERTCSNCGATFG</sequence>
<evidence type="ECO:0000256" key="4">
    <source>
        <dbReference type="ARBA" id="ARBA00022490"/>
    </source>
</evidence>
<dbReference type="KEGG" id="aplc:110980315"/>
<comment type="subunit">
    <text evidence="11">Interacts with BRI3BP. Interacts with MGAT1 and IFITM3.</text>
</comment>
<dbReference type="Pfam" id="PF10164">
    <property type="entry name" value="BRI3"/>
    <property type="match status" value="1"/>
</dbReference>
<comment type="similarity">
    <text evidence="3">Belongs to the BRI3 family.</text>
</comment>